<keyword evidence="2" id="KW-1185">Reference proteome</keyword>
<dbReference type="EMBL" id="QJKJ01000660">
    <property type="protein sequence ID" value="RDY11338.1"/>
    <property type="molecule type" value="Genomic_DNA"/>
</dbReference>
<name>A0A371I8K8_MUCPR</name>
<comment type="caution">
    <text evidence="1">The sequence shown here is derived from an EMBL/GenBank/DDBJ whole genome shotgun (WGS) entry which is preliminary data.</text>
</comment>
<protein>
    <submittedName>
        <fullName evidence="1">Uncharacterized protein</fullName>
    </submittedName>
</protein>
<reference evidence="1" key="1">
    <citation type="submission" date="2018-05" db="EMBL/GenBank/DDBJ databases">
        <title>Draft genome of Mucuna pruriens seed.</title>
        <authorList>
            <person name="Nnadi N.E."/>
            <person name="Vos R."/>
            <person name="Hasami M.H."/>
            <person name="Devisetty U.K."/>
            <person name="Aguiy J.C."/>
        </authorList>
    </citation>
    <scope>NUCLEOTIDE SEQUENCE [LARGE SCALE GENOMIC DNA]</scope>
    <source>
        <strain evidence="1">JCA_2017</strain>
    </source>
</reference>
<feature type="non-terminal residue" evidence="1">
    <location>
        <position position="1"/>
    </location>
</feature>
<dbReference type="AlphaFoldDB" id="A0A371I8K8"/>
<evidence type="ECO:0000313" key="2">
    <source>
        <dbReference type="Proteomes" id="UP000257109"/>
    </source>
</evidence>
<accession>A0A371I8K8</accession>
<dbReference type="Proteomes" id="UP000257109">
    <property type="component" value="Unassembled WGS sequence"/>
</dbReference>
<proteinExistence type="predicted"/>
<organism evidence="1 2">
    <name type="scientific">Mucuna pruriens</name>
    <name type="common">Velvet bean</name>
    <name type="synonym">Dolichos pruriens</name>
    <dbReference type="NCBI Taxonomy" id="157652"/>
    <lineage>
        <taxon>Eukaryota</taxon>
        <taxon>Viridiplantae</taxon>
        <taxon>Streptophyta</taxon>
        <taxon>Embryophyta</taxon>
        <taxon>Tracheophyta</taxon>
        <taxon>Spermatophyta</taxon>
        <taxon>Magnoliopsida</taxon>
        <taxon>eudicotyledons</taxon>
        <taxon>Gunneridae</taxon>
        <taxon>Pentapetalae</taxon>
        <taxon>rosids</taxon>
        <taxon>fabids</taxon>
        <taxon>Fabales</taxon>
        <taxon>Fabaceae</taxon>
        <taxon>Papilionoideae</taxon>
        <taxon>50 kb inversion clade</taxon>
        <taxon>NPAAA clade</taxon>
        <taxon>indigoferoid/millettioid clade</taxon>
        <taxon>Phaseoleae</taxon>
        <taxon>Mucuna</taxon>
    </lineage>
</organism>
<sequence length="85" mass="9922">MESFRLGIHHVVIRVVDDHTNVQATLQSDSAMFYFTTNSFDFIPMVSKLQLEGECWRYYKYLVHIHGSVTLGSHPHSHQWVDRSS</sequence>
<gene>
    <name evidence="1" type="ORF">CR513_04011</name>
</gene>
<evidence type="ECO:0000313" key="1">
    <source>
        <dbReference type="EMBL" id="RDY11338.1"/>
    </source>
</evidence>